<dbReference type="Proteomes" id="UP000326759">
    <property type="component" value="Unassembled WGS sequence"/>
</dbReference>
<organism evidence="2 3">
    <name type="scientific">Armadillidium nasatum</name>
    <dbReference type="NCBI Taxonomy" id="96803"/>
    <lineage>
        <taxon>Eukaryota</taxon>
        <taxon>Metazoa</taxon>
        <taxon>Ecdysozoa</taxon>
        <taxon>Arthropoda</taxon>
        <taxon>Crustacea</taxon>
        <taxon>Multicrustacea</taxon>
        <taxon>Malacostraca</taxon>
        <taxon>Eumalacostraca</taxon>
        <taxon>Peracarida</taxon>
        <taxon>Isopoda</taxon>
        <taxon>Oniscidea</taxon>
        <taxon>Crinocheta</taxon>
        <taxon>Armadillidiidae</taxon>
        <taxon>Armadillidium</taxon>
    </lineage>
</organism>
<accession>A0A5N5TC96</accession>
<comment type="caution">
    <text evidence="2">The sequence shown here is derived from an EMBL/GenBank/DDBJ whole genome shotgun (WGS) entry which is preliminary data.</text>
</comment>
<protein>
    <recommendedName>
        <fullName evidence="4">Sodium-coupled neutral amino acid transporter 10</fullName>
    </recommendedName>
</protein>
<evidence type="ECO:0000313" key="3">
    <source>
        <dbReference type="Proteomes" id="UP000326759"/>
    </source>
</evidence>
<feature type="region of interest" description="Disordered" evidence="1">
    <location>
        <begin position="142"/>
        <end position="206"/>
    </location>
</feature>
<evidence type="ECO:0000313" key="2">
    <source>
        <dbReference type="EMBL" id="KAB7503698.1"/>
    </source>
</evidence>
<dbReference type="EMBL" id="SEYY01004652">
    <property type="protein sequence ID" value="KAB7503698.1"/>
    <property type="molecule type" value="Genomic_DNA"/>
</dbReference>
<proteinExistence type="predicted"/>
<evidence type="ECO:0000256" key="1">
    <source>
        <dbReference type="SAM" id="MobiDB-lite"/>
    </source>
</evidence>
<evidence type="ECO:0008006" key="4">
    <source>
        <dbReference type="Google" id="ProtNLM"/>
    </source>
</evidence>
<reference evidence="2 3" key="1">
    <citation type="journal article" date="2019" name="PLoS Biol.">
        <title>Sex chromosomes control vertical transmission of feminizing Wolbachia symbionts in an isopod.</title>
        <authorList>
            <person name="Becking T."/>
            <person name="Chebbi M.A."/>
            <person name="Giraud I."/>
            <person name="Moumen B."/>
            <person name="Laverre T."/>
            <person name="Caubet Y."/>
            <person name="Peccoud J."/>
            <person name="Gilbert C."/>
            <person name="Cordaux R."/>
        </authorList>
    </citation>
    <scope>NUCLEOTIDE SEQUENCE [LARGE SCALE GENOMIC DNA]</scope>
    <source>
        <strain evidence="2">ANa2</strain>
        <tissue evidence="2">Whole body excluding digestive tract and cuticle</tissue>
    </source>
</reference>
<gene>
    <name evidence="2" type="ORF">Anas_11478</name>
</gene>
<dbReference type="AlphaFoldDB" id="A0A5N5TC96"/>
<dbReference type="OrthoDB" id="10367447at2759"/>
<feature type="compositionally biased region" description="Basic and acidic residues" evidence="1">
    <location>
        <begin position="278"/>
        <end position="290"/>
    </location>
</feature>
<sequence>MGVTIALILPSVFYIKVYTKTSCDRLLAQGLLLLGVFIMVTGTYLHLNGIQNSDNSVSLSPPVLSDVAKQLKGLPIPVEAMKVAAPEIPINPVVNNDAANNNIRKEPVVPEPPNVEALNMPNKVIESIPAVAEKKPELIIDKKTDDSQIKKQPEKEEKLEDSKPLKRDRKEGDTFSKMENKKEDTLHPDAIQKEEKEKVEENVGKDNIEQKQEEILKKMESQQKEQKLIIEEQKKILKELIDQKEKIEEVVGNPQLAKEPQITKEEVKVDKKKIVDVREKPHEEDKKVGRSLDNVPLQEPDVKEKVDLQNQVVENLKIQPSQIIVESNKQKIAHNNVPSINNVQPHSLNGIKDKIEPNVKKDLNIKLKDSNNIGPEVKLSSIGEKPKSNTKIKNPIEKVIKASNIVKKAIKVSDDDPSLKHDEERKKRDVSYLEGVNQKEKNSDGRNIIKINEEKNIVNDLERNDDQNIILPQSNNGNDNQKFVAQKIDVDVNKKHSLDDTNNRIKETNRLSYEENIKLGDDNQQAVIQESKPNFDPLFESRHLLWLSRRTRRRKRRHEQFPEYWDEI</sequence>
<name>A0A5N5TC96_9CRUS</name>
<keyword evidence="3" id="KW-1185">Reference proteome</keyword>
<feature type="region of interest" description="Disordered" evidence="1">
    <location>
        <begin position="278"/>
        <end position="303"/>
    </location>
</feature>